<evidence type="ECO:0000313" key="2">
    <source>
        <dbReference type="Proteomes" id="UP000828048"/>
    </source>
</evidence>
<evidence type="ECO:0000313" key="1">
    <source>
        <dbReference type="EMBL" id="KAH7843179.1"/>
    </source>
</evidence>
<keyword evidence="2" id="KW-1185">Reference proteome</keyword>
<sequence>MRWVDGSEVDSETTPWSLIDESESGEAYESLRRRLVKKARRVDSFDVEVMEIAGSHGHHSKQGAHQVRG</sequence>
<accession>A0ACB7XQG5</accession>
<reference evidence="1 2" key="1">
    <citation type="journal article" date="2021" name="Hortic Res">
        <title>High-quality reference genome and annotation aids understanding of berry development for evergreen blueberry (Vaccinium darrowii).</title>
        <authorList>
            <person name="Yu J."/>
            <person name="Hulse-Kemp A.M."/>
            <person name="Babiker E."/>
            <person name="Staton M."/>
        </authorList>
    </citation>
    <scope>NUCLEOTIDE SEQUENCE [LARGE SCALE GENOMIC DNA]</scope>
    <source>
        <strain evidence="2">cv. NJ 8807/NJ 8810</strain>
        <tissue evidence="1">Young leaf</tissue>
    </source>
</reference>
<protein>
    <submittedName>
        <fullName evidence="1">Uncharacterized protein</fullName>
    </submittedName>
</protein>
<name>A0ACB7XQG5_9ERIC</name>
<organism evidence="1 2">
    <name type="scientific">Vaccinium darrowii</name>
    <dbReference type="NCBI Taxonomy" id="229202"/>
    <lineage>
        <taxon>Eukaryota</taxon>
        <taxon>Viridiplantae</taxon>
        <taxon>Streptophyta</taxon>
        <taxon>Embryophyta</taxon>
        <taxon>Tracheophyta</taxon>
        <taxon>Spermatophyta</taxon>
        <taxon>Magnoliopsida</taxon>
        <taxon>eudicotyledons</taxon>
        <taxon>Gunneridae</taxon>
        <taxon>Pentapetalae</taxon>
        <taxon>asterids</taxon>
        <taxon>Ericales</taxon>
        <taxon>Ericaceae</taxon>
        <taxon>Vaccinioideae</taxon>
        <taxon>Vaccinieae</taxon>
        <taxon>Vaccinium</taxon>
    </lineage>
</organism>
<dbReference type="EMBL" id="CM037151">
    <property type="protein sequence ID" value="KAH7843179.1"/>
    <property type="molecule type" value="Genomic_DNA"/>
</dbReference>
<gene>
    <name evidence="1" type="ORF">Vadar_013586</name>
</gene>
<proteinExistence type="predicted"/>
<dbReference type="Proteomes" id="UP000828048">
    <property type="component" value="Chromosome 1"/>
</dbReference>
<comment type="caution">
    <text evidence="1">The sequence shown here is derived from an EMBL/GenBank/DDBJ whole genome shotgun (WGS) entry which is preliminary data.</text>
</comment>